<evidence type="ECO:0000256" key="1">
    <source>
        <dbReference type="SAM" id="MobiDB-lite"/>
    </source>
</evidence>
<organism evidence="2 3">
    <name type="scientific">Phialocephala subalpina</name>
    <dbReference type="NCBI Taxonomy" id="576137"/>
    <lineage>
        <taxon>Eukaryota</taxon>
        <taxon>Fungi</taxon>
        <taxon>Dikarya</taxon>
        <taxon>Ascomycota</taxon>
        <taxon>Pezizomycotina</taxon>
        <taxon>Leotiomycetes</taxon>
        <taxon>Helotiales</taxon>
        <taxon>Mollisiaceae</taxon>
        <taxon>Phialocephala</taxon>
        <taxon>Phialocephala fortinii species complex</taxon>
    </lineage>
</organism>
<dbReference type="AlphaFoldDB" id="A0A1L7XWK7"/>
<keyword evidence="3" id="KW-1185">Reference proteome</keyword>
<reference evidence="2 3" key="1">
    <citation type="submission" date="2016-03" db="EMBL/GenBank/DDBJ databases">
        <authorList>
            <person name="Ploux O."/>
        </authorList>
    </citation>
    <scope>NUCLEOTIDE SEQUENCE [LARGE SCALE GENOMIC DNA]</scope>
    <source>
        <strain evidence="2 3">UAMH 11012</strain>
    </source>
</reference>
<evidence type="ECO:0000313" key="3">
    <source>
        <dbReference type="Proteomes" id="UP000184330"/>
    </source>
</evidence>
<feature type="compositionally biased region" description="Basic and acidic residues" evidence="1">
    <location>
        <begin position="744"/>
        <end position="755"/>
    </location>
</feature>
<proteinExistence type="predicted"/>
<dbReference type="EMBL" id="FJOG01000070">
    <property type="protein sequence ID" value="CZR69424.1"/>
    <property type="molecule type" value="Genomic_DNA"/>
</dbReference>
<gene>
    <name evidence="2" type="ORF">PAC_19324</name>
</gene>
<dbReference type="OrthoDB" id="5415587at2759"/>
<sequence>MTLVFTDLGQLIQTQFGVNEIASMLTIGKAIGSVVTRQSDASIFQPLAAQYNLRISRLPSWLRDVSLDREGTILGDRQRRVQVQSAMACVDINSIEGLATFLILILRYVESAADIVEDVENLLRGDYEIVSGGDLKDFKVVDGNIEKESLPFSLRNVLRSFVNGVIDADATSNQRNVCMTLMTELAGLVGSAKFTHSPMGYVKMEHQKVLVHVFNSGEASTSSSMEILNSLSAGAAMIGLAAAANGANVVVEVIKNDHVTILKPKNRPAKYERETPRIIRLWLSQPPSTILKNLSPDGLNAWDKINKGGSELLPLPIYGGMLEISSHVAKNFSCGHSTEVDLALWKVAVLTGQQATWVSMGGPDKKLAFALTNEYLHSHIEIPASLTRLADHHYRVPRGDRRHDLARKAASVLHEVLRYTDYSDFNPVQFNASVDLINVALMVGFLQSFIGNVTSRMMAYAWTVDCDRTLGLVEKCTDTGINLLQIITQASRIWGGITSRYLELSRSTSRDGNGDASMVLGIICPQIIFVSNILLDPKAVAENAITEGLLSWCEGSSPMLPRELNSGFIMAGHPSYRKPSLTINANESIPEDEDQGEEDFDPLIFSIEPCSTSMGSLGMVLCAWHLGDLMMVLDPGVVLTNLLRRRSMTVGPETQPRQATHRIIHMSPKFLQWLECGFVIQNGAAVIDARGKSDWQVIAAGVVAAPRVVFLSEALDMSLALSPSVGLQHGFVYVLSGALEEDEPPKPETHVEVRDACNSATSNPF</sequence>
<dbReference type="Proteomes" id="UP000184330">
    <property type="component" value="Unassembled WGS sequence"/>
</dbReference>
<accession>A0A1L7XWK7</accession>
<protein>
    <submittedName>
        <fullName evidence="2">Uncharacterized protein</fullName>
    </submittedName>
</protein>
<evidence type="ECO:0000313" key="2">
    <source>
        <dbReference type="EMBL" id="CZR69424.1"/>
    </source>
</evidence>
<feature type="region of interest" description="Disordered" evidence="1">
    <location>
        <begin position="742"/>
        <end position="765"/>
    </location>
</feature>
<name>A0A1L7XWK7_9HELO</name>